<dbReference type="GO" id="GO:0006729">
    <property type="term" value="P:tetrahydrobiopterin biosynthetic process"/>
    <property type="evidence" value="ECO:0007669"/>
    <property type="project" value="InterPro"/>
</dbReference>
<sequence>MIPTLPPRTAAKTYPPLVSQTELETYLTPLYRAGWWISETHGHLKPSKEGNPVTVPVSQMSRQYELKSFKSAIQFVNDLAAICAEERHHPIFSVDFNKVSVHVFTHTAHPPPTSKPTSQPHSIPGITSRDLRFATRLESRFRSYLEAGNAVQPDVGSKGGEMWQPVSVHELHIPIRIEGSETLEAWQCPYI</sequence>
<organism evidence="6 7">
    <name type="scientific">Botryobasidium botryosum (strain FD-172 SS1)</name>
    <dbReference type="NCBI Taxonomy" id="930990"/>
    <lineage>
        <taxon>Eukaryota</taxon>
        <taxon>Fungi</taxon>
        <taxon>Dikarya</taxon>
        <taxon>Basidiomycota</taxon>
        <taxon>Agaricomycotina</taxon>
        <taxon>Agaricomycetes</taxon>
        <taxon>Cantharellales</taxon>
        <taxon>Botryobasidiaceae</taxon>
        <taxon>Botryobasidium</taxon>
    </lineage>
</organism>
<dbReference type="Gene3D" id="3.30.1360.20">
    <property type="entry name" value="Transcriptional coactivator/pterin dehydratase"/>
    <property type="match status" value="1"/>
</dbReference>
<evidence type="ECO:0000256" key="1">
    <source>
        <dbReference type="ARBA" id="ARBA00001554"/>
    </source>
</evidence>
<dbReference type="PANTHER" id="PTHR12599">
    <property type="entry name" value="PTERIN-4-ALPHA-CARBINOLAMINE DEHYDRATASE"/>
    <property type="match status" value="1"/>
</dbReference>
<dbReference type="HOGENOM" id="CLU_1421215_0_0_1"/>
<dbReference type="OrthoDB" id="3263285at2759"/>
<evidence type="ECO:0000256" key="2">
    <source>
        <dbReference type="ARBA" id="ARBA00006472"/>
    </source>
</evidence>
<dbReference type="GO" id="GO:0008124">
    <property type="term" value="F:4-alpha-hydroxytetrahydrobiopterin dehydratase activity"/>
    <property type="evidence" value="ECO:0007669"/>
    <property type="project" value="UniProtKB-EC"/>
</dbReference>
<dbReference type="Pfam" id="PF01329">
    <property type="entry name" value="Pterin_4a"/>
    <property type="match status" value="1"/>
</dbReference>
<keyword evidence="7" id="KW-1185">Reference proteome</keyword>
<keyword evidence="4" id="KW-0456">Lyase</keyword>
<evidence type="ECO:0000256" key="5">
    <source>
        <dbReference type="ARBA" id="ARBA00030497"/>
    </source>
</evidence>
<accession>A0A067N1L9</accession>
<reference evidence="7" key="1">
    <citation type="journal article" date="2014" name="Proc. Natl. Acad. Sci. U.S.A.">
        <title>Extensive sampling of basidiomycete genomes demonstrates inadequacy of the white-rot/brown-rot paradigm for wood decay fungi.</title>
        <authorList>
            <person name="Riley R."/>
            <person name="Salamov A.A."/>
            <person name="Brown D.W."/>
            <person name="Nagy L.G."/>
            <person name="Floudas D."/>
            <person name="Held B.W."/>
            <person name="Levasseur A."/>
            <person name="Lombard V."/>
            <person name="Morin E."/>
            <person name="Otillar R."/>
            <person name="Lindquist E.A."/>
            <person name="Sun H."/>
            <person name="LaButti K.M."/>
            <person name="Schmutz J."/>
            <person name="Jabbour D."/>
            <person name="Luo H."/>
            <person name="Baker S.E."/>
            <person name="Pisabarro A.G."/>
            <person name="Walton J.D."/>
            <person name="Blanchette R.A."/>
            <person name="Henrissat B."/>
            <person name="Martin F."/>
            <person name="Cullen D."/>
            <person name="Hibbett D.S."/>
            <person name="Grigoriev I.V."/>
        </authorList>
    </citation>
    <scope>NUCLEOTIDE SEQUENCE [LARGE SCALE GENOMIC DNA]</scope>
    <source>
        <strain evidence="7">FD-172 SS1</strain>
    </source>
</reference>
<gene>
    <name evidence="6" type="ORF">BOTBODRAFT_168968</name>
</gene>
<dbReference type="STRING" id="930990.A0A067N1L9"/>
<dbReference type="EC" id="4.2.1.96" evidence="3"/>
<evidence type="ECO:0000313" key="6">
    <source>
        <dbReference type="EMBL" id="KDQ21754.1"/>
    </source>
</evidence>
<dbReference type="SUPFAM" id="SSF55248">
    <property type="entry name" value="PCD-like"/>
    <property type="match status" value="1"/>
</dbReference>
<evidence type="ECO:0000313" key="7">
    <source>
        <dbReference type="Proteomes" id="UP000027195"/>
    </source>
</evidence>
<evidence type="ECO:0000256" key="3">
    <source>
        <dbReference type="ARBA" id="ARBA00013252"/>
    </source>
</evidence>
<dbReference type="InParanoid" id="A0A067N1L9"/>
<comment type="similarity">
    <text evidence="2">Belongs to the pterin-4-alpha-carbinolamine dehydratase family.</text>
</comment>
<dbReference type="InterPro" id="IPR001533">
    <property type="entry name" value="Pterin_deHydtase"/>
</dbReference>
<dbReference type="Proteomes" id="UP000027195">
    <property type="component" value="Unassembled WGS sequence"/>
</dbReference>
<protein>
    <recommendedName>
        <fullName evidence="3">4a-hydroxytetrahydrobiopterin dehydratase</fullName>
        <ecNumber evidence="3">4.2.1.96</ecNumber>
    </recommendedName>
    <alternativeName>
        <fullName evidence="5">4-alpha-hydroxy-tetrahydropterin dehydratase</fullName>
    </alternativeName>
</protein>
<evidence type="ECO:0000256" key="4">
    <source>
        <dbReference type="ARBA" id="ARBA00023239"/>
    </source>
</evidence>
<dbReference type="CDD" id="cd00488">
    <property type="entry name" value="PCD_DCoH"/>
    <property type="match status" value="1"/>
</dbReference>
<dbReference type="InterPro" id="IPR036428">
    <property type="entry name" value="PCD_sf"/>
</dbReference>
<proteinExistence type="inferred from homology"/>
<dbReference type="AlphaFoldDB" id="A0A067N1L9"/>
<name>A0A067N1L9_BOTB1</name>
<dbReference type="PANTHER" id="PTHR12599:SF0">
    <property type="entry name" value="PTERIN-4-ALPHA-CARBINOLAMINE DEHYDRATASE"/>
    <property type="match status" value="1"/>
</dbReference>
<comment type="catalytic activity">
    <reaction evidence="1">
        <text>(4aS,6R)-4a-hydroxy-L-erythro-5,6,7,8-tetrahydrobiopterin = (6R)-L-erythro-6,7-dihydrobiopterin + H2O</text>
        <dbReference type="Rhea" id="RHEA:11920"/>
        <dbReference type="ChEBI" id="CHEBI:15377"/>
        <dbReference type="ChEBI" id="CHEBI:15642"/>
        <dbReference type="ChEBI" id="CHEBI:43120"/>
        <dbReference type="EC" id="4.2.1.96"/>
    </reaction>
</comment>
<dbReference type="EMBL" id="KL198016">
    <property type="protein sequence ID" value="KDQ21754.1"/>
    <property type="molecule type" value="Genomic_DNA"/>
</dbReference>